<dbReference type="OrthoDB" id="9768793at2"/>
<evidence type="ECO:0000256" key="1">
    <source>
        <dbReference type="ARBA" id="ARBA00023002"/>
    </source>
</evidence>
<organism evidence="3 4">
    <name type="scientific">Microcella pacifica</name>
    <dbReference type="NCBI Taxonomy" id="2591847"/>
    <lineage>
        <taxon>Bacteria</taxon>
        <taxon>Bacillati</taxon>
        <taxon>Actinomycetota</taxon>
        <taxon>Actinomycetes</taxon>
        <taxon>Micrococcales</taxon>
        <taxon>Microbacteriaceae</taxon>
        <taxon>Microcella</taxon>
    </lineage>
</organism>
<dbReference type="InterPro" id="IPR020471">
    <property type="entry name" value="AKR"/>
</dbReference>
<accession>A0A9E5JLU5</accession>
<sequence>MTTMTYRTLGRSGLRVSAVGLGCNNFGRPGSATETQDGTDRVLHAALDHGITLLDGADIYGHEYGRSEAMMGHALRGRRDEVVLASKFGHVDYESPIPHWGAKGSRRYIRLAVEGSLRRLQTDTIDLYQFHTPDPLTPLEETLAALHELIDAGKVRYIGHSNFAGWQLARADLLAELHGHPCFISAQNEYSLLRRGADRELLPAAAELGVGFLPYYPLYNGLFTGKFSREGGPADTRIMRQRPHLVETAPWDRIEALEAFCAARGIGMLEATIGWLLSRPALASVIAGATTAEQVAQNAAAVNAWTPTEEDLAEIDALFPPGVDYSAPSS</sequence>
<name>A0A9E5JLU5_9MICO</name>
<evidence type="ECO:0000313" key="3">
    <source>
        <dbReference type="EMBL" id="NHF62939.1"/>
    </source>
</evidence>
<reference evidence="3 4" key="1">
    <citation type="submission" date="2020-03" db="EMBL/GenBank/DDBJ databases">
        <title>Chryseoglobus sp. isolated from a deep-sea seamount.</title>
        <authorList>
            <person name="Zhang D.-C."/>
        </authorList>
    </citation>
    <scope>NUCLEOTIDE SEQUENCE [LARGE SCALE GENOMIC DNA]</scope>
    <source>
        <strain evidence="3 4">KN1116</strain>
    </source>
</reference>
<dbReference type="PANTHER" id="PTHR43364">
    <property type="entry name" value="NADH-SPECIFIC METHYLGLYOXAL REDUCTASE-RELATED"/>
    <property type="match status" value="1"/>
</dbReference>
<keyword evidence="4" id="KW-1185">Reference proteome</keyword>
<dbReference type="InterPro" id="IPR036812">
    <property type="entry name" value="NAD(P)_OxRdtase_dom_sf"/>
</dbReference>
<evidence type="ECO:0000313" key="4">
    <source>
        <dbReference type="Proteomes" id="UP000818266"/>
    </source>
</evidence>
<dbReference type="Gene3D" id="3.20.20.100">
    <property type="entry name" value="NADP-dependent oxidoreductase domain"/>
    <property type="match status" value="1"/>
</dbReference>
<dbReference type="AlphaFoldDB" id="A0A9E5JLU5"/>
<dbReference type="Pfam" id="PF00248">
    <property type="entry name" value="Aldo_ket_red"/>
    <property type="match status" value="1"/>
</dbReference>
<proteinExistence type="predicted"/>
<dbReference type="GO" id="GO:0005829">
    <property type="term" value="C:cytosol"/>
    <property type="evidence" value="ECO:0007669"/>
    <property type="project" value="UniProtKB-ARBA"/>
</dbReference>
<dbReference type="InterPro" id="IPR023210">
    <property type="entry name" value="NADP_OxRdtase_dom"/>
</dbReference>
<dbReference type="RefSeq" id="WP_152583432.1">
    <property type="nucleotide sequence ID" value="NZ_VIKT02000009.1"/>
</dbReference>
<dbReference type="FunFam" id="3.20.20.100:FF:000004">
    <property type="entry name" value="Oxidoreductase, aldo/keto reductase"/>
    <property type="match status" value="1"/>
</dbReference>
<dbReference type="EMBL" id="VIKT02000009">
    <property type="protein sequence ID" value="NHF62939.1"/>
    <property type="molecule type" value="Genomic_DNA"/>
</dbReference>
<evidence type="ECO:0000259" key="2">
    <source>
        <dbReference type="Pfam" id="PF00248"/>
    </source>
</evidence>
<gene>
    <name evidence="3" type="ORF">FK219_006765</name>
</gene>
<comment type="caution">
    <text evidence="3">The sequence shown here is derived from an EMBL/GenBank/DDBJ whole genome shotgun (WGS) entry which is preliminary data.</text>
</comment>
<dbReference type="SUPFAM" id="SSF51430">
    <property type="entry name" value="NAD(P)-linked oxidoreductase"/>
    <property type="match status" value="1"/>
</dbReference>
<dbReference type="InterPro" id="IPR050523">
    <property type="entry name" value="AKR_Detox_Biosynth"/>
</dbReference>
<dbReference type="PRINTS" id="PR00069">
    <property type="entry name" value="ALDKETRDTASE"/>
</dbReference>
<dbReference type="PANTHER" id="PTHR43364:SF4">
    <property type="entry name" value="NAD(P)-LINKED OXIDOREDUCTASE SUPERFAMILY PROTEIN"/>
    <property type="match status" value="1"/>
</dbReference>
<feature type="domain" description="NADP-dependent oxidoreductase" evidence="2">
    <location>
        <begin position="19"/>
        <end position="318"/>
    </location>
</feature>
<protein>
    <submittedName>
        <fullName evidence="3">Aldo/keto reductase</fullName>
    </submittedName>
</protein>
<dbReference type="GO" id="GO:0016491">
    <property type="term" value="F:oxidoreductase activity"/>
    <property type="evidence" value="ECO:0007669"/>
    <property type="project" value="UniProtKB-KW"/>
</dbReference>
<keyword evidence="1" id="KW-0560">Oxidoreductase</keyword>
<dbReference type="Proteomes" id="UP000818266">
    <property type="component" value="Unassembled WGS sequence"/>
</dbReference>